<dbReference type="EMBL" id="JACEFO010001669">
    <property type="protein sequence ID" value="KAF8723012.1"/>
    <property type="molecule type" value="Genomic_DNA"/>
</dbReference>
<feature type="domain" description="Serpin" evidence="3">
    <location>
        <begin position="24"/>
        <end position="436"/>
    </location>
</feature>
<reference evidence="4" key="1">
    <citation type="submission" date="2020-07" db="EMBL/GenBank/DDBJ databases">
        <title>Genome sequence and genetic diversity analysis of an under-domesticated orphan crop, white fonio (Digitaria exilis).</title>
        <authorList>
            <person name="Bennetzen J.L."/>
            <person name="Chen S."/>
            <person name="Ma X."/>
            <person name="Wang X."/>
            <person name="Yssel A.E.J."/>
            <person name="Chaluvadi S.R."/>
            <person name="Johnson M."/>
            <person name="Gangashetty P."/>
            <person name="Hamidou F."/>
            <person name="Sanogo M.D."/>
            <person name="Zwaenepoel A."/>
            <person name="Wallace J."/>
            <person name="Van De Peer Y."/>
            <person name="Van Deynze A."/>
        </authorList>
    </citation>
    <scope>NUCLEOTIDE SEQUENCE</scope>
    <source>
        <tissue evidence="4">Leaves</tissue>
    </source>
</reference>
<keyword evidence="5" id="KW-1185">Reference proteome</keyword>
<sequence>MEDGKFAAAARDLAELSMLLVRHLGGHHHHREEDEEETRPAARPTNMAFSPMSLHAILSLLAAGATGAVREQIVSFLGPAGEHAHEALASKAISSVLSILGNDDDVGEVDDDEEAPTPPPEVRCAMGIWVESSSLVLKPAFAAMAGSKYSAEARAVSFRKNTAQARAEINEWFNSKTGGHVQSLLTESSLISASTLVVLANALYFRGYWYDYFLPEMTRDGSFHISPGREVTLPFMEGNELHARMQIGCHPGFKVLLMPYAAGMCQYDRKFSMYIYLPDDRDGLPGMVRELSFLHGDDVVPAQRVLVGELRVPRFQVSLKAELSRLLAELGLDLTLLRPAGDSFSEMVAPLAEAEDDDDAMLPPMGVPSIVHQCSVQINESGTVAVAATALEIIGFSAMDAAPEPVVDFVADHPFLFFIEEDRSRLLVFAGQVVDPS</sequence>
<dbReference type="InterPro" id="IPR042185">
    <property type="entry name" value="Serpin_sf_2"/>
</dbReference>
<dbReference type="Proteomes" id="UP000636709">
    <property type="component" value="Unassembled WGS sequence"/>
</dbReference>
<comment type="caution">
    <text evidence="4">The sequence shown here is derived from an EMBL/GenBank/DDBJ whole genome shotgun (WGS) entry which is preliminary data.</text>
</comment>
<dbReference type="InterPro" id="IPR023795">
    <property type="entry name" value="Serpin_CS"/>
</dbReference>
<evidence type="ECO:0000259" key="3">
    <source>
        <dbReference type="SMART" id="SM00093"/>
    </source>
</evidence>
<organism evidence="4 5">
    <name type="scientific">Digitaria exilis</name>
    <dbReference type="NCBI Taxonomy" id="1010633"/>
    <lineage>
        <taxon>Eukaryota</taxon>
        <taxon>Viridiplantae</taxon>
        <taxon>Streptophyta</taxon>
        <taxon>Embryophyta</taxon>
        <taxon>Tracheophyta</taxon>
        <taxon>Spermatophyta</taxon>
        <taxon>Magnoliopsida</taxon>
        <taxon>Liliopsida</taxon>
        <taxon>Poales</taxon>
        <taxon>Poaceae</taxon>
        <taxon>PACMAD clade</taxon>
        <taxon>Panicoideae</taxon>
        <taxon>Panicodae</taxon>
        <taxon>Paniceae</taxon>
        <taxon>Anthephorinae</taxon>
        <taxon>Digitaria</taxon>
    </lineage>
</organism>
<dbReference type="SMART" id="SM00093">
    <property type="entry name" value="SERPIN"/>
    <property type="match status" value="1"/>
</dbReference>
<evidence type="ECO:0000313" key="4">
    <source>
        <dbReference type="EMBL" id="KAF8723012.1"/>
    </source>
</evidence>
<dbReference type="AlphaFoldDB" id="A0A835CDG6"/>
<dbReference type="Gene3D" id="6.20.40.10">
    <property type="match status" value="1"/>
</dbReference>
<dbReference type="GO" id="GO:0005615">
    <property type="term" value="C:extracellular space"/>
    <property type="evidence" value="ECO:0007669"/>
    <property type="project" value="InterPro"/>
</dbReference>
<accession>A0A835CDG6</accession>
<dbReference type="InterPro" id="IPR023796">
    <property type="entry name" value="Serpin_dom"/>
</dbReference>
<evidence type="ECO:0000256" key="2">
    <source>
        <dbReference type="RuleBase" id="RU000411"/>
    </source>
</evidence>
<dbReference type="InterPro" id="IPR000215">
    <property type="entry name" value="Serpin_fam"/>
</dbReference>
<dbReference type="GO" id="GO:0004867">
    <property type="term" value="F:serine-type endopeptidase inhibitor activity"/>
    <property type="evidence" value="ECO:0007669"/>
    <property type="project" value="InterPro"/>
</dbReference>
<comment type="similarity">
    <text evidence="1 2">Belongs to the serpin family.</text>
</comment>
<dbReference type="PROSITE" id="PS00284">
    <property type="entry name" value="SERPIN"/>
    <property type="match status" value="1"/>
</dbReference>
<evidence type="ECO:0000313" key="5">
    <source>
        <dbReference type="Proteomes" id="UP000636709"/>
    </source>
</evidence>
<proteinExistence type="inferred from homology"/>
<dbReference type="PANTHER" id="PTHR11461">
    <property type="entry name" value="SERINE PROTEASE INHIBITOR, SERPIN"/>
    <property type="match status" value="1"/>
</dbReference>
<protein>
    <recommendedName>
        <fullName evidence="3">Serpin domain-containing protein</fullName>
    </recommendedName>
</protein>
<dbReference type="Gene3D" id="3.30.497.10">
    <property type="entry name" value="Antithrombin, subunit I, domain 2"/>
    <property type="match status" value="1"/>
</dbReference>
<dbReference type="InterPro" id="IPR042178">
    <property type="entry name" value="Serpin_sf_1"/>
</dbReference>
<dbReference type="PANTHER" id="PTHR11461:SF329">
    <property type="entry name" value="SERPIN DOMAIN-CONTAINING PROTEIN"/>
    <property type="match status" value="1"/>
</dbReference>
<gene>
    <name evidence="4" type="ORF">HU200_022158</name>
</gene>
<dbReference type="Pfam" id="PF00079">
    <property type="entry name" value="Serpin"/>
    <property type="match status" value="1"/>
</dbReference>
<dbReference type="InterPro" id="IPR036186">
    <property type="entry name" value="Serpin_sf"/>
</dbReference>
<dbReference type="SUPFAM" id="SSF56574">
    <property type="entry name" value="Serpins"/>
    <property type="match status" value="1"/>
</dbReference>
<dbReference type="Gene3D" id="2.30.39.10">
    <property type="entry name" value="Alpha-1-antitrypsin, domain 1"/>
    <property type="match status" value="2"/>
</dbReference>
<name>A0A835CDG6_9POAL</name>
<evidence type="ECO:0000256" key="1">
    <source>
        <dbReference type="ARBA" id="ARBA00009500"/>
    </source>
</evidence>
<dbReference type="OrthoDB" id="671595at2759"/>